<evidence type="ECO:0000313" key="2">
    <source>
        <dbReference type="EMBL" id="RZQ53691.1"/>
    </source>
</evidence>
<feature type="transmembrane region" description="Helical" evidence="1">
    <location>
        <begin position="73"/>
        <end position="92"/>
    </location>
</feature>
<name>A0A4Q7IP99_9GAMM</name>
<organism evidence="2 3">
    <name type="scientific">Pseudoalteromonas phenolica</name>
    <dbReference type="NCBI Taxonomy" id="161398"/>
    <lineage>
        <taxon>Bacteria</taxon>
        <taxon>Pseudomonadati</taxon>
        <taxon>Pseudomonadota</taxon>
        <taxon>Gammaproteobacteria</taxon>
        <taxon>Alteromonadales</taxon>
        <taxon>Pseudoalteromonadaceae</taxon>
        <taxon>Pseudoalteromonas</taxon>
    </lineage>
</organism>
<sequence length="168" mass="19600">MSFDLNSTYFNQFLLLIRDHATLLTFIAVALFLVLRDEKALRYAALCAAFYVLGYFSFPIVKQVDADLYVIRYIYWAFSDLVFMAILAIWALKDKAYLWQSVLAQLIILPAPIMQLFRLVDRHYLDLSYSTYLYKTILPLVNICTVILCFLPVFFVIKTKFKTRSTAT</sequence>
<dbReference type="RefSeq" id="WP_130254970.1">
    <property type="nucleotide sequence ID" value="NZ_PPSX01000022.1"/>
</dbReference>
<gene>
    <name evidence="2" type="ORF">C1E23_07385</name>
</gene>
<accession>A0A4Q7IP99</accession>
<reference evidence="2 3" key="1">
    <citation type="submission" date="2018-01" db="EMBL/GenBank/DDBJ databases">
        <title>Co-occurrence of chitin degradation, pigmentation and bioactivity in marine Pseudoalteromonas.</title>
        <authorList>
            <person name="Paulsen S."/>
            <person name="Gram L."/>
            <person name="Machado H."/>
        </authorList>
    </citation>
    <scope>NUCLEOTIDE SEQUENCE [LARGE SCALE GENOMIC DNA]</scope>
    <source>
        <strain evidence="2 3">S3898</strain>
    </source>
</reference>
<evidence type="ECO:0000256" key="1">
    <source>
        <dbReference type="SAM" id="Phobius"/>
    </source>
</evidence>
<proteinExistence type="predicted"/>
<feature type="transmembrane region" description="Helical" evidence="1">
    <location>
        <begin position="97"/>
        <end position="117"/>
    </location>
</feature>
<feature type="transmembrane region" description="Helical" evidence="1">
    <location>
        <begin position="137"/>
        <end position="157"/>
    </location>
</feature>
<dbReference type="EMBL" id="PPSX01000022">
    <property type="protein sequence ID" value="RZQ53691.1"/>
    <property type="molecule type" value="Genomic_DNA"/>
</dbReference>
<evidence type="ECO:0000313" key="3">
    <source>
        <dbReference type="Proteomes" id="UP000291338"/>
    </source>
</evidence>
<protein>
    <submittedName>
        <fullName evidence="2">Uncharacterized protein</fullName>
    </submittedName>
</protein>
<keyword evidence="1" id="KW-0472">Membrane</keyword>
<feature type="transmembrane region" description="Helical" evidence="1">
    <location>
        <begin position="41"/>
        <end position="61"/>
    </location>
</feature>
<dbReference type="AlphaFoldDB" id="A0A4Q7IP99"/>
<comment type="caution">
    <text evidence="2">The sequence shown here is derived from an EMBL/GenBank/DDBJ whole genome shotgun (WGS) entry which is preliminary data.</text>
</comment>
<dbReference type="Proteomes" id="UP000291338">
    <property type="component" value="Unassembled WGS sequence"/>
</dbReference>
<feature type="transmembrane region" description="Helical" evidence="1">
    <location>
        <begin position="12"/>
        <end position="34"/>
    </location>
</feature>
<keyword evidence="1" id="KW-0812">Transmembrane</keyword>
<keyword evidence="1" id="KW-1133">Transmembrane helix</keyword>